<dbReference type="Gene3D" id="1.20.1510.10">
    <property type="entry name" value="Cation efflux protein transmembrane domain"/>
    <property type="match status" value="1"/>
</dbReference>
<sequence length="331" mass="35844">MMKSPAELISAGLSYFGFDGLSEEHDAHNHTSSHSHTHGHLDTTITATQEGIRAVKWSFLILLITAGLQFGIVLYSGSIALASDMIHNIADATTAFPLWVAFRLARLKPNARFHYGFGRVEDLAGVVIVLIILLSASLAAYEAIWRLVHPRILSHLGWIVVAGMAGFLGNEMVAIFRIRIGRKIKSAALIADGFHARTDAITSLAVVGGAIGVWMGFPLADPIVGFLISIAIFGIVWQSAMAVFRRMLDGSEPAIQDEVSHAAAHVQGIFSLKGIRARWVGHRICLEVDAIVDGSSSVSDANKCATALEEEIREHLPATLFVHVRICPDQE</sequence>
<evidence type="ECO:0000256" key="5">
    <source>
        <dbReference type="ARBA" id="ARBA00022989"/>
    </source>
</evidence>
<organism evidence="10 11">
    <name type="scientific">Leptospirillum ferrooxidans (strain C2-3)</name>
    <dbReference type="NCBI Taxonomy" id="1162668"/>
    <lineage>
        <taxon>Bacteria</taxon>
        <taxon>Pseudomonadati</taxon>
        <taxon>Nitrospirota</taxon>
        <taxon>Nitrospiria</taxon>
        <taxon>Nitrospirales</taxon>
        <taxon>Nitrospiraceae</taxon>
        <taxon>Leptospirillum</taxon>
    </lineage>
</organism>
<reference evidence="11" key="2">
    <citation type="submission" date="2012-03" db="EMBL/GenBank/DDBJ databases">
        <title>The complete genome sequence of the pioneer microbe on fresh volcanic deposit, Leptospirillum ferrooxidans strain C2-3.</title>
        <authorList>
            <person name="Fujimura R."/>
            <person name="Sato Y."/>
            <person name="Nishizawa T."/>
            <person name="Nanba K."/>
            <person name="Oshima K."/>
            <person name="Hattori M."/>
            <person name="Kamijo T."/>
            <person name="Ohta H."/>
        </authorList>
    </citation>
    <scope>NUCLEOTIDE SEQUENCE [LARGE SCALE GENOMIC DNA]</scope>
    <source>
        <strain evidence="11">C2-3</strain>
    </source>
</reference>
<keyword evidence="3" id="KW-0813">Transport</keyword>
<feature type="transmembrane region" description="Helical" evidence="7">
    <location>
        <begin position="223"/>
        <end position="244"/>
    </location>
</feature>
<protein>
    <submittedName>
        <fullName evidence="10">Putative transmembrane efflux protein</fullName>
    </submittedName>
</protein>
<dbReference type="NCBIfam" id="TIGR01297">
    <property type="entry name" value="CDF"/>
    <property type="match status" value="1"/>
</dbReference>
<evidence type="ECO:0000259" key="9">
    <source>
        <dbReference type="Pfam" id="PF16916"/>
    </source>
</evidence>
<dbReference type="Pfam" id="PF16916">
    <property type="entry name" value="ZT_dimer"/>
    <property type="match status" value="1"/>
</dbReference>
<keyword evidence="4 7" id="KW-0812">Transmembrane</keyword>
<feature type="transmembrane region" description="Helical" evidence="7">
    <location>
        <begin position="123"/>
        <end position="144"/>
    </location>
</feature>
<dbReference type="Gene3D" id="3.30.70.1350">
    <property type="entry name" value="Cation efflux protein, cytoplasmic domain"/>
    <property type="match status" value="1"/>
</dbReference>
<evidence type="ECO:0000256" key="1">
    <source>
        <dbReference type="ARBA" id="ARBA00004141"/>
    </source>
</evidence>
<feature type="domain" description="Cation efflux protein cytoplasmic" evidence="9">
    <location>
        <begin position="255"/>
        <end position="324"/>
    </location>
</feature>
<evidence type="ECO:0000313" key="10">
    <source>
        <dbReference type="EMBL" id="BAM07074.1"/>
    </source>
</evidence>
<dbReference type="Proteomes" id="UP000007382">
    <property type="component" value="Chromosome"/>
</dbReference>
<dbReference type="eggNOG" id="COG0053">
    <property type="taxonomic scope" value="Bacteria"/>
</dbReference>
<name>I0IP75_LEPFC</name>
<feature type="domain" description="Cation efflux protein transmembrane" evidence="8">
    <location>
        <begin position="57"/>
        <end position="246"/>
    </location>
</feature>
<dbReference type="HOGENOM" id="CLU_013430_3_1_0"/>
<feature type="transmembrane region" description="Helical" evidence="7">
    <location>
        <begin position="156"/>
        <end position="178"/>
    </location>
</feature>
<dbReference type="FunFam" id="1.20.1510.10:FF:000006">
    <property type="entry name" value="Divalent cation efflux transporter"/>
    <property type="match status" value="1"/>
</dbReference>
<evidence type="ECO:0000256" key="3">
    <source>
        <dbReference type="ARBA" id="ARBA00022448"/>
    </source>
</evidence>
<comment type="subcellular location">
    <subcellularLocation>
        <location evidence="1">Membrane</location>
        <topology evidence="1">Multi-pass membrane protein</topology>
    </subcellularLocation>
</comment>
<dbReference type="PANTHER" id="PTHR43840:SF15">
    <property type="entry name" value="MITOCHONDRIAL METAL TRANSPORTER 1-RELATED"/>
    <property type="match status" value="1"/>
</dbReference>
<dbReference type="PATRIC" id="fig|1162668.3.peg.1653"/>
<dbReference type="SUPFAM" id="SSF161111">
    <property type="entry name" value="Cation efflux protein transmembrane domain-like"/>
    <property type="match status" value="1"/>
</dbReference>
<dbReference type="EMBL" id="AP012342">
    <property type="protein sequence ID" value="BAM07074.1"/>
    <property type="molecule type" value="Genomic_DNA"/>
</dbReference>
<dbReference type="InterPro" id="IPR036837">
    <property type="entry name" value="Cation_efflux_CTD_sf"/>
</dbReference>
<dbReference type="InterPro" id="IPR058533">
    <property type="entry name" value="Cation_efflux_TM"/>
</dbReference>
<evidence type="ECO:0000313" key="11">
    <source>
        <dbReference type="Proteomes" id="UP000007382"/>
    </source>
</evidence>
<dbReference type="PANTHER" id="PTHR43840">
    <property type="entry name" value="MITOCHONDRIAL METAL TRANSPORTER 1-RELATED"/>
    <property type="match status" value="1"/>
</dbReference>
<proteinExistence type="inferred from homology"/>
<comment type="similarity">
    <text evidence="2">Belongs to the cation diffusion facilitator (CDF) transporter (TC 2.A.4) family.</text>
</comment>
<keyword evidence="11" id="KW-1185">Reference proteome</keyword>
<dbReference type="Pfam" id="PF01545">
    <property type="entry name" value="Cation_efflux"/>
    <property type="match status" value="1"/>
</dbReference>
<dbReference type="GO" id="GO:0008324">
    <property type="term" value="F:monoatomic cation transmembrane transporter activity"/>
    <property type="evidence" value="ECO:0007669"/>
    <property type="project" value="InterPro"/>
</dbReference>
<keyword evidence="5 7" id="KW-1133">Transmembrane helix</keyword>
<dbReference type="InterPro" id="IPR027470">
    <property type="entry name" value="Cation_efflux_CTD"/>
</dbReference>
<feature type="transmembrane region" description="Helical" evidence="7">
    <location>
        <begin position="59"/>
        <end position="79"/>
    </location>
</feature>
<dbReference type="AlphaFoldDB" id="I0IP75"/>
<accession>I0IP75</accession>
<evidence type="ECO:0000259" key="8">
    <source>
        <dbReference type="Pfam" id="PF01545"/>
    </source>
</evidence>
<dbReference type="KEGG" id="lfc:LFE_1391"/>
<evidence type="ECO:0000256" key="2">
    <source>
        <dbReference type="ARBA" id="ARBA00008114"/>
    </source>
</evidence>
<dbReference type="SUPFAM" id="SSF160240">
    <property type="entry name" value="Cation efflux protein cytoplasmic domain-like"/>
    <property type="match status" value="1"/>
</dbReference>
<gene>
    <name evidence="10" type="ordered locus">LFE_1391</name>
</gene>
<keyword evidence="6 7" id="KW-0472">Membrane</keyword>
<evidence type="ECO:0000256" key="7">
    <source>
        <dbReference type="SAM" id="Phobius"/>
    </source>
</evidence>
<reference evidence="10 11" key="1">
    <citation type="journal article" date="2012" name="J. Bacteriol.">
        <title>Complete Genome Sequence of Leptospirillum ferrooxidans Strain C2-3, Isolated from a Fresh Volcanic Ash Deposit on the Island of Miyake, Japan.</title>
        <authorList>
            <person name="Fujimura R."/>
            <person name="Sato Y."/>
            <person name="Nishizawa T."/>
            <person name="Oshima K."/>
            <person name="Kim S.-W."/>
            <person name="Hattori M."/>
            <person name="Kamijo T."/>
            <person name="Ohta H."/>
        </authorList>
    </citation>
    <scope>NUCLEOTIDE SEQUENCE [LARGE SCALE GENOMIC DNA]</scope>
    <source>
        <strain evidence="10 11">C2-3</strain>
    </source>
</reference>
<evidence type="ECO:0000256" key="6">
    <source>
        <dbReference type="ARBA" id="ARBA00023136"/>
    </source>
</evidence>
<dbReference type="InterPro" id="IPR050291">
    <property type="entry name" value="CDF_Transporter"/>
</dbReference>
<feature type="transmembrane region" description="Helical" evidence="7">
    <location>
        <begin position="199"/>
        <end position="217"/>
    </location>
</feature>
<feature type="transmembrane region" description="Helical" evidence="7">
    <location>
        <begin position="85"/>
        <end position="102"/>
    </location>
</feature>
<dbReference type="GO" id="GO:0016020">
    <property type="term" value="C:membrane"/>
    <property type="evidence" value="ECO:0007669"/>
    <property type="project" value="UniProtKB-SubCell"/>
</dbReference>
<dbReference type="STRING" id="1162668.LFE_1391"/>
<dbReference type="InterPro" id="IPR002524">
    <property type="entry name" value="Cation_efflux"/>
</dbReference>
<evidence type="ECO:0000256" key="4">
    <source>
        <dbReference type="ARBA" id="ARBA00022692"/>
    </source>
</evidence>
<dbReference type="InterPro" id="IPR027469">
    <property type="entry name" value="Cation_efflux_TMD_sf"/>
</dbReference>